<sequence>MLDPNVDNRLSEDMTYMSLDQKHSIAEESSANIEICNKTYSYEPALFTDPQRLDKIKAALPAINLLFEKEFETNNFPGLMYGIVVDGNLVHSHGFGYTDLARKMPTTTKSLYRIASMTKSFTAMAIVKLRDDGKLRLDDSVYQYVPELKATDLLTTDAPIITIRHLLTQDVGMPEDDPWADRHLAMPTNEFLAILKKGISMSNPPGTIWEYTNVCFTILGRIITVVSQVPYQEYIKKEILEPLGMKNTLWEYSEAPSELLASGYRWECERFSEEIPLHDGAFGAMGGLISSVEDFSKYVAYHLQAWPPRNDPEYGPIRRSSLREMHHPWNFIAINTYSHRSCSVTYSYCYGLIWCKNADGIISVDHSGGLPGFGCNWMMLPEHGIGLISFANRTYADLGRINTIIMDKIVALTNLQSRQLPTSKILAERKQQIVTVLLNNWDISDQQISTAFAENFFLDKSLELRKEALHELLSQTGKILTIGKFISKNSLRGQFHVECEQSTIQIVFSLSPENPPLIQELKLTKIN</sequence>
<evidence type="ECO:0000313" key="6">
    <source>
        <dbReference type="EMBL" id="CAF3909519.1"/>
    </source>
</evidence>
<evidence type="ECO:0000313" key="7">
    <source>
        <dbReference type="EMBL" id="CAF4028416.1"/>
    </source>
</evidence>
<protein>
    <recommendedName>
        <fullName evidence="1">Beta-lactamase-related domain-containing protein</fullName>
    </recommendedName>
</protein>
<dbReference type="EMBL" id="CAJNOW010014172">
    <property type="protein sequence ID" value="CAF1630118.1"/>
    <property type="molecule type" value="Genomic_DNA"/>
</dbReference>
<name>A0A815GSY1_9BILA</name>
<comment type="caution">
    <text evidence="2">The sequence shown here is derived from an EMBL/GenBank/DDBJ whole genome shotgun (WGS) entry which is preliminary data.</text>
</comment>
<dbReference type="InterPro" id="IPR001466">
    <property type="entry name" value="Beta-lactam-related"/>
</dbReference>
<dbReference type="EMBL" id="CAJNOV010008898">
    <property type="protein sequence ID" value="CAF1342538.1"/>
    <property type="molecule type" value="Genomic_DNA"/>
</dbReference>
<dbReference type="Gene3D" id="3.40.710.10">
    <property type="entry name" value="DD-peptidase/beta-lactamase superfamily"/>
    <property type="match status" value="1"/>
</dbReference>
<gene>
    <name evidence="5" type="ORF">BYL167_LOCUS6149</name>
    <name evidence="2" type="ORF">CJN711_LOCUS19002</name>
    <name evidence="6" type="ORF">GIL414_LOCUS6990</name>
    <name evidence="3" type="ORF">KQP761_LOCUS26027</name>
    <name evidence="4" type="ORF">MBJ925_LOCUS33541</name>
    <name evidence="7" type="ORF">SMN809_LOCUS13440</name>
</gene>
<evidence type="ECO:0000313" key="8">
    <source>
        <dbReference type="Proteomes" id="UP000663855"/>
    </source>
</evidence>
<accession>A0A815GSY1</accession>
<dbReference type="OrthoDB" id="5946976at2759"/>
<dbReference type="EMBL" id="CAJNRE010018445">
    <property type="protein sequence ID" value="CAF2165995.1"/>
    <property type="molecule type" value="Genomic_DNA"/>
</dbReference>
<dbReference type="SUPFAM" id="SSF56601">
    <property type="entry name" value="beta-lactamase/transpeptidase-like"/>
    <property type="match status" value="1"/>
</dbReference>
<feature type="domain" description="Beta-lactamase-related" evidence="1">
    <location>
        <begin position="68"/>
        <end position="397"/>
    </location>
</feature>
<dbReference type="AlphaFoldDB" id="A0A815GSY1"/>
<proteinExistence type="predicted"/>
<dbReference type="Proteomes" id="UP000676336">
    <property type="component" value="Unassembled WGS sequence"/>
</dbReference>
<evidence type="ECO:0000313" key="3">
    <source>
        <dbReference type="EMBL" id="CAF1630118.1"/>
    </source>
</evidence>
<dbReference type="PANTHER" id="PTHR46825:SF9">
    <property type="entry name" value="BETA-LACTAMASE-RELATED DOMAIN-CONTAINING PROTEIN"/>
    <property type="match status" value="1"/>
</dbReference>
<reference evidence="2" key="1">
    <citation type="submission" date="2021-02" db="EMBL/GenBank/DDBJ databases">
        <authorList>
            <person name="Nowell W R."/>
        </authorList>
    </citation>
    <scope>NUCLEOTIDE SEQUENCE</scope>
</reference>
<dbReference type="EMBL" id="CAJOBJ010002068">
    <property type="protein sequence ID" value="CAF3909519.1"/>
    <property type="molecule type" value="Genomic_DNA"/>
</dbReference>
<dbReference type="EMBL" id="CAJOBI010005310">
    <property type="protein sequence ID" value="CAF4028416.1"/>
    <property type="molecule type" value="Genomic_DNA"/>
</dbReference>
<dbReference type="Pfam" id="PF00144">
    <property type="entry name" value="Beta-lactamase"/>
    <property type="match status" value="1"/>
</dbReference>
<dbReference type="Proteomes" id="UP000663834">
    <property type="component" value="Unassembled WGS sequence"/>
</dbReference>
<dbReference type="Proteomes" id="UP000663824">
    <property type="component" value="Unassembled WGS sequence"/>
</dbReference>
<dbReference type="Proteomes" id="UP000681720">
    <property type="component" value="Unassembled WGS sequence"/>
</dbReference>
<dbReference type="InterPro" id="IPR050491">
    <property type="entry name" value="AmpC-like"/>
</dbReference>
<dbReference type="Proteomes" id="UP000681967">
    <property type="component" value="Unassembled WGS sequence"/>
</dbReference>
<evidence type="ECO:0000259" key="1">
    <source>
        <dbReference type="Pfam" id="PF00144"/>
    </source>
</evidence>
<evidence type="ECO:0000313" key="4">
    <source>
        <dbReference type="EMBL" id="CAF2165995.1"/>
    </source>
</evidence>
<dbReference type="PANTHER" id="PTHR46825">
    <property type="entry name" value="D-ALANYL-D-ALANINE-CARBOXYPEPTIDASE/ENDOPEPTIDASE AMPH"/>
    <property type="match status" value="1"/>
</dbReference>
<dbReference type="InterPro" id="IPR012338">
    <property type="entry name" value="Beta-lactam/transpept-like"/>
</dbReference>
<evidence type="ECO:0000313" key="2">
    <source>
        <dbReference type="EMBL" id="CAF1342538.1"/>
    </source>
</evidence>
<dbReference type="Proteomes" id="UP000663855">
    <property type="component" value="Unassembled WGS sequence"/>
</dbReference>
<dbReference type="EMBL" id="CAJOBH010001470">
    <property type="protein sequence ID" value="CAF3856521.1"/>
    <property type="molecule type" value="Genomic_DNA"/>
</dbReference>
<organism evidence="2 8">
    <name type="scientific">Rotaria magnacalcarata</name>
    <dbReference type="NCBI Taxonomy" id="392030"/>
    <lineage>
        <taxon>Eukaryota</taxon>
        <taxon>Metazoa</taxon>
        <taxon>Spiralia</taxon>
        <taxon>Gnathifera</taxon>
        <taxon>Rotifera</taxon>
        <taxon>Eurotatoria</taxon>
        <taxon>Bdelloidea</taxon>
        <taxon>Philodinida</taxon>
        <taxon>Philodinidae</taxon>
        <taxon>Rotaria</taxon>
    </lineage>
</organism>
<evidence type="ECO:0000313" key="5">
    <source>
        <dbReference type="EMBL" id="CAF3856521.1"/>
    </source>
</evidence>